<dbReference type="OrthoDB" id="1034290at2"/>
<reference evidence="3 4" key="1">
    <citation type="submission" date="2018-06" db="EMBL/GenBank/DDBJ databases">
        <authorList>
            <person name="Liu Z.-W."/>
        </authorList>
    </citation>
    <scope>NUCLEOTIDE SEQUENCE [LARGE SCALE GENOMIC DNA]</scope>
    <source>
        <strain evidence="3 4">2b14</strain>
    </source>
</reference>
<evidence type="ECO:0000313" key="3">
    <source>
        <dbReference type="EMBL" id="RAU83319.1"/>
    </source>
</evidence>
<gene>
    <name evidence="3" type="ORF">DP923_08920</name>
</gene>
<feature type="compositionally biased region" description="Basic and acidic residues" evidence="1">
    <location>
        <begin position="72"/>
        <end position="93"/>
    </location>
</feature>
<dbReference type="PROSITE" id="PS50943">
    <property type="entry name" value="HTH_CROC1"/>
    <property type="match status" value="1"/>
</dbReference>
<dbReference type="EMBL" id="QMDV01000002">
    <property type="protein sequence ID" value="RAU83319.1"/>
    <property type="molecule type" value="Genomic_DNA"/>
</dbReference>
<dbReference type="AlphaFoldDB" id="A0A364RG96"/>
<dbReference type="SMART" id="SM00530">
    <property type="entry name" value="HTH_XRE"/>
    <property type="match status" value="1"/>
</dbReference>
<keyword evidence="4" id="KW-1185">Reference proteome</keyword>
<dbReference type="InterPro" id="IPR001387">
    <property type="entry name" value="Cro/C1-type_HTH"/>
</dbReference>
<comment type="caution">
    <text evidence="3">The sequence shown here is derived from an EMBL/GenBank/DDBJ whole genome shotgun (WGS) entry which is preliminary data.</text>
</comment>
<name>A0A364RG96_9BACT</name>
<dbReference type="SUPFAM" id="SSF47413">
    <property type="entry name" value="lambda repressor-like DNA-binding domains"/>
    <property type="match status" value="1"/>
</dbReference>
<evidence type="ECO:0000256" key="1">
    <source>
        <dbReference type="SAM" id="MobiDB-lite"/>
    </source>
</evidence>
<dbReference type="GO" id="GO:0003677">
    <property type="term" value="F:DNA binding"/>
    <property type="evidence" value="ECO:0007669"/>
    <property type="project" value="InterPro"/>
</dbReference>
<feature type="domain" description="HTH cro/C1-type" evidence="2">
    <location>
        <begin position="5"/>
        <end position="60"/>
    </location>
</feature>
<accession>A0A364RG96</accession>
<dbReference type="InterPro" id="IPR010982">
    <property type="entry name" value="Lambda_DNA-bd_dom_sf"/>
</dbReference>
<reference evidence="3 4" key="2">
    <citation type="submission" date="2018-07" db="EMBL/GenBank/DDBJ databases">
        <title>Pontibacter sp. 2b14 genomic sequence and assembly.</title>
        <authorList>
            <person name="Du Z.-J."/>
        </authorList>
    </citation>
    <scope>NUCLEOTIDE SEQUENCE [LARGE SCALE GENOMIC DNA]</scope>
    <source>
        <strain evidence="3 4">2b14</strain>
    </source>
</reference>
<sequence>MVERIRELITYKNLSASQFADGIEIPRAVLSHIMSGRNKPSLEVITKILQEHDDISLEWLLLGKGQMLKKLNEQKPAKATREEESKSEAKPSEQKQPPQEQFLVSELLAQPQTDRQIEKIIIFYSDKKFTAYTPD</sequence>
<dbReference type="CDD" id="cd00093">
    <property type="entry name" value="HTH_XRE"/>
    <property type="match status" value="1"/>
</dbReference>
<proteinExistence type="predicted"/>
<evidence type="ECO:0000313" key="4">
    <source>
        <dbReference type="Proteomes" id="UP000251692"/>
    </source>
</evidence>
<feature type="region of interest" description="Disordered" evidence="1">
    <location>
        <begin position="72"/>
        <end position="100"/>
    </location>
</feature>
<dbReference type="RefSeq" id="WP_112305469.1">
    <property type="nucleotide sequence ID" value="NZ_QMDV01000002.1"/>
</dbReference>
<evidence type="ECO:0000259" key="2">
    <source>
        <dbReference type="PROSITE" id="PS50943"/>
    </source>
</evidence>
<dbReference type="Pfam" id="PF01381">
    <property type="entry name" value="HTH_3"/>
    <property type="match status" value="1"/>
</dbReference>
<protein>
    <submittedName>
        <fullName evidence="3">Transcriptional regulator</fullName>
    </submittedName>
</protein>
<organism evidence="3 4">
    <name type="scientific">Pontibacter arcticus</name>
    <dbReference type="NCBI Taxonomy" id="2080288"/>
    <lineage>
        <taxon>Bacteria</taxon>
        <taxon>Pseudomonadati</taxon>
        <taxon>Bacteroidota</taxon>
        <taxon>Cytophagia</taxon>
        <taxon>Cytophagales</taxon>
        <taxon>Hymenobacteraceae</taxon>
        <taxon>Pontibacter</taxon>
    </lineage>
</organism>
<dbReference type="Proteomes" id="UP000251692">
    <property type="component" value="Unassembled WGS sequence"/>
</dbReference>
<dbReference type="Gene3D" id="1.10.260.40">
    <property type="entry name" value="lambda repressor-like DNA-binding domains"/>
    <property type="match status" value="1"/>
</dbReference>